<dbReference type="OrthoDB" id="2331083at2759"/>
<evidence type="ECO:0000256" key="1">
    <source>
        <dbReference type="PIRNR" id="PIRNR013171"/>
    </source>
</evidence>
<dbReference type="STRING" id="669874.A0A1E4TWP1"/>
<keyword evidence="4" id="KW-1185">Reference proteome</keyword>
<sequence>MRAISLFAICLATVLVGGHPLNFKRDQVSSTTSTIVATSTDGAIKVAYGRTGAIFKPKAFVINMFSNEQEPWIEGLNMVYNISIPGLSPLYPEIHCVANYSICQVTTGEAEINAASTITALTLSPLFDLTETYFIVAGIAGGSPLQVTLGSATFPKFAVQVGLEYEADSRQIPGNWSSGYVAFGNDEPNQYPSEIYGTEVFEINDVLRNRAMYLAKQVSLANGSEDNISFRELYGAPPANDPPAVVACDTATSDVYWFGSILGESFANYTSIITNYTATYCSTQQEDNATLEAMLRAAKFGLVDFGRIVILRTISDFDRPPPSMNNETTYFFFDAYQGGSSVAISNLYIAGLPFVQDVISNWDVYYGTGYFKPTNYIGDYFGTLGGTPNFGTDSE</sequence>
<dbReference type="PANTHER" id="PTHR38643:SF1">
    <property type="entry name" value="PURINE NUCLEOSIDE PERMEASE C285.05-RELATED"/>
    <property type="match status" value="1"/>
</dbReference>
<evidence type="ECO:0000256" key="2">
    <source>
        <dbReference type="SAM" id="SignalP"/>
    </source>
</evidence>
<dbReference type="EMBL" id="KV454013">
    <property type="protein sequence ID" value="ODV96147.1"/>
    <property type="molecule type" value="Genomic_DNA"/>
</dbReference>
<reference evidence="4" key="1">
    <citation type="submission" date="2016-05" db="EMBL/GenBank/DDBJ databases">
        <title>Comparative genomics of biotechnologically important yeasts.</title>
        <authorList>
            <consortium name="DOE Joint Genome Institute"/>
            <person name="Riley R."/>
            <person name="Haridas S."/>
            <person name="Wolfe K.H."/>
            <person name="Lopes M.R."/>
            <person name="Hittinger C.T."/>
            <person name="Goker M."/>
            <person name="Salamov A."/>
            <person name="Wisecaver J."/>
            <person name="Long T.M."/>
            <person name="Aerts A.L."/>
            <person name="Barry K."/>
            <person name="Choi C."/>
            <person name="Clum A."/>
            <person name="Coughlan A.Y."/>
            <person name="Deshpande S."/>
            <person name="Douglass A.P."/>
            <person name="Hanson S.J."/>
            <person name="Klenk H.-P."/>
            <person name="Labutti K."/>
            <person name="Lapidus A."/>
            <person name="Lindquist E."/>
            <person name="Lipzen A."/>
            <person name="Meier-Kolthoff J.P."/>
            <person name="Ohm R.A."/>
            <person name="Otillar R.P."/>
            <person name="Pangilinan J."/>
            <person name="Peng Y."/>
            <person name="Rokas A."/>
            <person name="Rosa C.A."/>
            <person name="Scheuner C."/>
            <person name="Sibirny A.A."/>
            <person name="Slot J.C."/>
            <person name="Stielow J.B."/>
            <person name="Sun H."/>
            <person name="Kurtzman C.P."/>
            <person name="Blackwell M."/>
            <person name="Grigoriev I.V."/>
            <person name="Jeffries T.W."/>
        </authorList>
    </citation>
    <scope>NUCLEOTIDE SEQUENCE [LARGE SCALE GENOMIC DNA]</scope>
    <source>
        <strain evidence="4">NRRL Y-2460</strain>
    </source>
</reference>
<dbReference type="GO" id="GO:0055085">
    <property type="term" value="P:transmembrane transport"/>
    <property type="evidence" value="ECO:0007669"/>
    <property type="project" value="InterPro"/>
</dbReference>
<gene>
    <name evidence="3" type="ORF">PACTADRAFT_2444</name>
</gene>
<evidence type="ECO:0000313" key="3">
    <source>
        <dbReference type="EMBL" id="ODV96147.1"/>
    </source>
</evidence>
<accession>A0A1E4TWP1</accession>
<comment type="similarity">
    <text evidence="1">Belongs to the NUP family.</text>
</comment>
<comment type="function">
    <text evidence="1">Nucleoside permease that transports adenosine and guanosine.</text>
</comment>
<organism evidence="3 4">
    <name type="scientific">Pachysolen tannophilus NRRL Y-2460</name>
    <dbReference type="NCBI Taxonomy" id="669874"/>
    <lineage>
        <taxon>Eukaryota</taxon>
        <taxon>Fungi</taxon>
        <taxon>Dikarya</taxon>
        <taxon>Ascomycota</taxon>
        <taxon>Saccharomycotina</taxon>
        <taxon>Pichiomycetes</taxon>
        <taxon>Pachysolenaceae</taxon>
        <taxon>Pachysolen</taxon>
    </lineage>
</organism>
<feature type="chain" id="PRO_5009163383" evidence="2">
    <location>
        <begin position="19"/>
        <end position="395"/>
    </location>
</feature>
<keyword evidence="2" id="KW-0732">Signal</keyword>
<keyword evidence="1" id="KW-0813">Transport</keyword>
<dbReference type="GO" id="GO:0005783">
    <property type="term" value="C:endoplasmic reticulum"/>
    <property type="evidence" value="ECO:0007669"/>
    <property type="project" value="TreeGrafter"/>
</dbReference>
<name>A0A1E4TWP1_PACTA</name>
<dbReference type="AlphaFoldDB" id="A0A1E4TWP1"/>
<dbReference type="InterPro" id="IPR009486">
    <property type="entry name" value="Pur_nuclsid_perm"/>
</dbReference>
<dbReference type="PIRSF" id="PIRSF013171">
    <property type="entry name" value="Pur_nuclsid_perm"/>
    <property type="match status" value="1"/>
</dbReference>
<evidence type="ECO:0000313" key="4">
    <source>
        <dbReference type="Proteomes" id="UP000094236"/>
    </source>
</evidence>
<proteinExistence type="inferred from homology"/>
<feature type="signal peptide" evidence="2">
    <location>
        <begin position="1"/>
        <end position="18"/>
    </location>
</feature>
<protein>
    <submittedName>
        <fullName evidence="3">Uncharacterized protein</fullName>
    </submittedName>
</protein>
<dbReference type="PANTHER" id="PTHR38643">
    <property type="entry name" value="PURINE NUCLEOSIDE PERMEASE C285.05-RELATED"/>
    <property type="match status" value="1"/>
</dbReference>
<dbReference type="Pfam" id="PF06516">
    <property type="entry name" value="NUP"/>
    <property type="match status" value="1"/>
</dbReference>
<dbReference type="Proteomes" id="UP000094236">
    <property type="component" value="Unassembled WGS sequence"/>
</dbReference>